<dbReference type="Proteomes" id="UP001165122">
    <property type="component" value="Unassembled WGS sequence"/>
</dbReference>
<feature type="region of interest" description="Disordered" evidence="1">
    <location>
        <begin position="1"/>
        <end position="25"/>
    </location>
</feature>
<dbReference type="AlphaFoldDB" id="A0A9W7KW52"/>
<keyword evidence="3" id="KW-1185">Reference proteome</keyword>
<comment type="caution">
    <text evidence="2">The sequence shown here is derived from an EMBL/GenBank/DDBJ whole genome shotgun (WGS) entry which is preliminary data.</text>
</comment>
<feature type="compositionally biased region" description="Low complexity" evidence="1">
    <location>
        <begin position="1"/>
        <end position="15"/>
    </location>
</feature>
<evidence type="ECO:0000313" key="2">
    <source>
        <dbReference type="EMBL" id="GMI13431.1"/>
    </source>
</evidence>
<evidence type="ECO:0000313" key="3">
    <source>
        <dbReference type="Proteomes" id="UP001165122"/>
    </source>
</evidence>
<gene>
    <name evidence="2" type="ORF">TrLO_g4179</name>
</gene>
<reference evidence="3" key="1">
    <citation type="journal article" date="2023" name="Commun. Biol.">
        <title>Genome analysis of Parmales, the sister group of diatoms, reveals the evolutionary specialization of diatoms from phago-mixotrophs to photoautotrophs.</title>
        <authorList>
            <person name="Ban H."/>
            <person name="Sato S."/>
            <person name="Yoshikawa S."/>
            <person name="Yamada K."/>
            <person name="Nakamura Y."/>
            <person name="Ichinomiya M."/>
            <person name="Sato N."/>
            <person name="Blanc-Mathieu R."/>
            <person name="Endo H."/>
            <person name="Kuwata A."/>
            <person name="Ogata H."/>
        </authorList>
    </citation>
    <scope>NUCLEOTIDE SEQUENCE [LARGE SCALE GENOMIC DNA]</scope>
    <source>
        <strain evidence="3">NIES 3700</strain>
    </source>
</reference>
<accession>A0A9W7KW52</accession>
<dbReference type="OrthoDB" id="2684236at2759"/>
<sequence length="368" mass="41363">MPISSSSTTSSSKQSSNKRTVTEISNKCYGGRMKTRSSGGVVGGGKVVEGSVVSAHLSGLPLEVLTHIVGFCAGINHVSYFRRISGVNLWAKNNPNDTTLNQYYHLSAQQRRTWEENAKNEPPIGPRLWRMDYEDPALVMSSLYSVYLKNLALVSKQFLSSVHNLMYEDARTSGPSQSELVALKSRAQSLDLTYLKKTFLDSIKIYHGQTRVGYNDETNLELFKEMIDCKTDDQLFSSVLRAYKMFLVVKAVELSTQSSTSISWSTKCNAPHIVDLLWHAHILHTKKYSNDCKKLCGEMVHHEPEYWLGEGEKEEAGFEGKVRALFKFQLKGRGYEEEGKGVILFGILEKDDLGRRVEESFMEDEGCG</sequence>
<evidence type="ECO:0000256" key="1">
    <source>
        <dbReference type="SAM" id="MobiDB-lite"/>
    </source>
</evidence>
<organism evidence="2 3">
    <name type="scientific">Triparma laevis f. longispina</name>
    <dbReference type="NCBI Taxonomy" id="1714387"/>
    <lineage>
        <taxon>Eukaryota</taxon>
        <taxon>Sar</taxon>
        <taxon>Stramenopiles</taxon>
        <taxon>Ochrophyta</taxon>
        <taxon>Bolidophyceae</taxon>
        <taxon>Parmales</taxon>
        <taxon>Triparmaceae</taxon>
        <taxon>Triparma</taxon>
    </lineage>
</organism>
<dbReference type="EMBL" id="BRXW01000192">
    <property type="protein sequence ID" value="GMI13431.1"/>
    <property type="molecule type" value="Genomic_DNA"/>
</dbReference>
<proteinExistence type="predicted"/>
<protein>
    <submittedName>
        <fullName evidence="2">Uncharacterized protein</fullName>
    </submittedName>
</protein>
<name>A0A9W7KW52_9STRA</name>